<feature type="transmembrane region" description="Helical" evidence="1">
    <location>
        <begin position="131"/>
        <end position="153"/>
    </location>
</feature>
<dbReference type="AlphaFoldDB" id="A0A8J3R5M1"/>
<keyword evidence="4" id="KW-1185">Reference proteome</keyword>
<dbReference type="RefSeq" id="WP_204012476.1">
    <property type="nucleotide sequence ID" value="NZ_BOOG01000011.1"/>
</dbReference>
<name>A0A8J3R5M1_9ACTN</name>
<keyword evidence="1" id="KW-0812">Transmembrane</keyword>
<reference evidence="3" key="1">
    <citation type="submission" date="2021-01" db="EMBL/GenBank/DDBJ databases">
        <title>Whole genome shotgun sequence of Sphaerimonospora thailandensis NBRC 107569.</title>
        <authorList>
            <person name="Komaki H."/>
            <person name="Tamura T."/>
        </authorList>
    </citation>
    <scope>NUCLEOTIDE SEQUENCE</scope>
    <source>
        <strain evidence="3">NBRC 107569</strain>
    </source>
</reference>
<dbReference type="Proteomes" id="UP000610966">
    <property type="component" value="Unassembled WGS sequence"/>
</dbReference>
<evidence type="ECO:0000313" key="3">
    <source>
        <dbReference type="EMBL" id="GIH68933.1"/>
    </source>
</evidence>
<keyword evidence="2" id="KW-0732">Signal</keyword>
<feature type="chain" id="PRO_5035226129" description="Rod shape-determining protein MreD" evidence="2">
    <location>
        <begin position="20"/>
        <end position="199"/>
    </location>
</feature>
<sequence length="199" mass="20363">MRAFLLAAVFVILAPVVQAAVVNALPWSGPDLVLIGVVAFAPLTRHGALLGFAAGLAADIAPPADHTIGRHALVLCLAGWFLARIPPERPTGFGTAGRTGRTGWTAWAGGTGRAGFRTAPRPVITAPSMMAPIMAAPVALGAALLDALLAVLLGDEPKASVLASLPGSLVWTVLGAVAVSAAIALLPRRRRSPFRSRHA</sequence>
<feature type="signal peptide" evidence="2">
    <location>
        <begin position="1"/>
        <end position="19"/>
    </location>
</feature>
<protein>
    <recommendedName>
        <fullName evidence="5">Rod shape-determining protein MreD</fullName>
    </recommendedName>
</protein>
<organism evidence="3 4">
    <name type="scientific">Sphaerimonospora thailandensis</name>
    <dbReference type="NCBI Taxonomy" id="795644"/>
    <lineage>
        <taxon>Bacteria</taxon>
        <taxon>Bacillati</taxon>
        <taxon>Actinomycetota</taxon>
        <taxon>Actinomycetes</taxon>
        <taxon>Streptosporangiales</taxon>
        <taxon>Streptosporangiaceae</taxon>
        <taxon>Sphaerimonospora</taxon>
    </lineage>
</organism>
<keyword evidence="1" id="KW-1133">Transmembrane helix</keyword>
<evidence type="ECO:0008006" key="5">
    <source>
        <dbReference type="Google" id="ProtNLM"/>
    </source>
</evidence>
<evidence type="ECO:0000313" key="4">
    <source>
        <dbReference type="Proteomes" id="UP000610966"/>
    </source>
</evidence>
<comment type="caution">
    <text evidence="3">The sequence shown here is derived from an EMBL/GenBank/DDBJ whole genome shotgun (WGS) entry which is preliminary data.</text>
</comment>
<evidence type="ECO:0000256" key="1">
    <source>
        <dbReference type="SAM" id="Phobius"/>
    </source>
</evidence>
<evidence type="ECO:0000256" key="2">
    <source>
        <dbReference type="SAM" id="SignalP"/>
    </source>
</evidence>
<proteinExistence type="predicted"/>
<gene>
    <name evidence="3" type="ORF">Mth01_11860</name>
</gene>
<accession>A0A8J3R5M1</accession>
<dbReference type="EMBL" id="BOOG01000011">
    <property type="protein sequence ID" value="GIH68933.1"/>
    <property type="molecule type" value="Genomic_DNA"/>
</dbReference>
<keyword evidence="1" id="KW-0472">Membrane</keyword>
<feature type="transmembrane region" description="Helical" evidence="1">
    <location>
        <begin position="43"/>
        <end position="61"/>
    </location>
</feature>
<feature type="transmembrane region" description="Helical" evidence="1">
    <location>
        <begin position="165"/>
        <end position="187"/>
    </location>
</feature>